<dbReference type="EMBL" id="JQ085818">
    <property type="protein sequence ID" value="AFD03220.1"/>
    <property type="molecule type" value="Genomic_DNA"/>
</dbReference>
<evidence type="ECO:0000313" key="8">
    <source>
        <dbReference type="EMBL" id="AFD03220.1"/>
    </source>
</evidence>
<dbReference type="Pfam" id="PF04055">
    <property type="entry name" value="Radical_SAM"/>
    <property type="match status" value="1"/>
</dbReference>
<protein>
    <submittedName>
        <fullName evidence="8">Radical SAM domain protein</fullName>
    </submittedName>
</protein>
<dbReference type="InterPro" id="IPR007197">
    <property type="entry name" value="rSAM"/>
</dbReference>
<evidence type="ECO:0000256" key="1">
    <source>
        <dbReference type="ARBA" id="ARBA00001966"/>
    </source>
</evidence>
<dbReference type="Gene3D" id="3.20.20.70">
    <property type="entry name" value="Aldolase class I"/>
    <property type="match status" value="2"/>
</dbReference>
<dbReference type="SUPFAM" id="SSF102114">
    <property type="entry name" value="Radical SAM enzymes"/>
    <property type="match status" value="1"/>
</dbReference>
<keyword evidence="3" id="KW-0949">S-adenosyl-L-methionine</keyword>
<evidence type="ECO:0000256" key="4">
    <source>
        <dbReference type="ARBA" id="ARBA00022723"/>
    </source>
</evidence>
<dbReference type="InterPro" id="IPR023885">
    <property type="entry name" value="4Fe4S-binding_SPASM_dom"/>
</dbReference>
<organism evidence="8">
    <name type="scientific">uncultured bacterium W4-21b</name>
    <dbReference type="NCBI Taxonomy" id="1130993"/>
    <lineage>
        <taxon>Bacteria</taxon>
        <taxon>environmental samples</taxon>
    </lineage>
</organism>
<dbReference type="InterPro" id="IPR058240">
    <property type="entry name" value="rSAM_sf"/>
</dbReference>
<proteinExistence type="predicted"/>
<dbReference type="GO" id="GO:0046872">
    <property type="term" value="F:metal ion binding"/>
    <property type="evidence" value="ECO:0007669"/>
    <property type="project" value="UniProtKB-KW"/>
</dbReference>
<comment type="cofactor">
    <cofactor evidence="1">
        <name>[4Fe-4S] cluster</name>
        <dbReference type="ChEBI" id="CHEBI:49883"/>
    </cofactor>
</comment>
<reference evidence="8" key="1">
    <citation type="submission" date="2011-11" db="EMBL/GenBank/DDBJ databases">
        <title>Construction and analysis of a metagenome of deep-sea sediment.</title>
        <authorList>
            <person name="Huo Y.-Y."/>
            <person name="Cheng H."/>
            <person name="Wu M."/>
        </authorList>
    </citation>
    <scope>NUCLEOTIDE SEQUENCE</scope>
</reference>
<dbReference type="GO" id="GO:0003824">
    <property type="term" value="F:catalytic activity"/>
    <property type="evidence" value="ECO:0007669"/>
    <property type="project" value="InterPro"/>
</dbReference>
<dbReference type="InterPro" id="IPR050377">
    <property type="entry name" value="Radical_SAM_PqqE_MftC-like"/>
</dbReference>
<evidence type="ECO:0000256" key="5">
    <source>
        <dbReference type="ARBA" id="ARBA00023004"/>
    </source>
</evidence>
<evidence type="ECO:0000256" key="2">
    <source>
        <dbReference type="ARBA" id="ARBA00022485"/>
    </source>
</evidence>
<dbReference type="PROSITE" id="PS51918">
    <property type="entry name" value="RADICAL_SAM"/>
    <property type="match status" value="1"/>
</dbReference>
<dbReference type="GO" id="GO:0051536">
    <property type="term" value="F:iron-sulfur cluster binding"/>
    <property type="evidence" value="ECO:0007669"/>
    <property type="project" value="UniProtKB-KW"/>
</dbReference>
<keyword evidence="5" id="KW-0408">Iron</keyword>
<evidence type="ECO:0000256" key="3">
    <source>
        <dbReference type="ARBA" id="ARBA00022691"/>
    </source>
</evidence>
<dbReference type="SFLD" id="SFLDG01067">
    <property type="entry name" value="SPASM/twitch_domain_containing"/>
    <property type="match status" value="1"/>
</dbReference>
<dbReference type="SFLD" id="SFLDG01387">
    <property type="entry name" value="BtrN-like_SPASM_domain_contain"/>
    <property type="match status" value="1"/>
</dbReference>
<dbReference type="PANTHER" id="PTHR11228">
    <property type="entry name" value="RADICAL SAM DOMAIN PROTEIN"/>
    <property type="match status" value="1"/>
</dbReference>
<keyword evidence="2" id="KW-0004">4Fe-4S</keyword>
<evidence type="ECO:0000259" key="7">
    <source>
        <dbReference type="PROSITE" id="PS51918"/>
    </source>
</evidence>
<feature type="domain" description="Radical SAM core" evidence="7">
    <location>
        <begin position="11"/>
        <end position="254"/>
    </location>
</feature>
<dbReference type="InterPro" id="IPR034391">
    <property type="entry name" value="AdoMet-like_SPASM_containing"/>
</dbReference>
<sequence length="397" mass="45754">MENQNISPAIKDSITTFYIEITNACNLACTFCPYPKMNRSQGVMDIGLFKRVADEIAEKQISSWICLHLMGEPTLHPRFFEMVEYLSKRDLAVSLITNGSIPAERLARGLDGVKIAALQLSINSFGEEQYVYKGVKHMDYTQYVENQKMFIDAYTRRNPNTPVSISYLLTQDKYMAFNTRLIDSNEEMLDVLRFWMDYAEKYNQPDSETGAFPANPVFFSKTAYLNKLKIITPKDLNRELTPEAEEPIFRIAPSLFVYFKSGGTWHNQLLDDNLYVKKKERGSCQVLEKEFAVLWNGDTTFCCGDYEGRMDLGNVREHTIEEILRSDKVRTIRADNKKMIYNQEVCQVCKGDVYEKETDEKVVVSQMTLIDKFRTARSYYKKHGANALAKKIISKAL</sequence>
<dbReference type="PANTHER" id="PTHR11228:SF34">
    <property type="entry name" value="TUNGSTEN-CONTAINING ALDEHYDE FERREDOXIN OXIDOREDUCTASE COFACTOR MODIFYING PROTEIN"/>
    <property type="match status" value="1"/>
</dbReference>
<keyword evidence="6" id="KW-0411">Iron-sulfur</keyword>
<dbReference type="CDD" id="cd01335">
    <property type="entry name" value="Radical_SAM"/>
    <property type="match status" value="1"/>
</dbReference>
<keyword evidence="4" id="KW-0479">Metal-binding</keyword>
<dbReference type="AlphaFoldDB" id="H9BWP8"/>
<name>H9BWP8_9BACT</name>
<evidence type="ECO:0000256" key="6">
    <source>
        <dbReference type="ARBA" id="ARBA00023014"/>
    </source>
</evidence>
<dbReference type="InterPro" id="IPR013785">
    <property type="entry name" value="Aldolase_TIM"/>
</dbReference>
<dbReference type="Pfam" id="PF13186">
    <property type="entry name" value="SPASM"/>
    <property type="match status" value="1"/>
</dbReference>
<dbReference type="SFLD" id="SFLDS00029">
    <property type="entry name" value="Radical_SAM"/>
    <property type="match status" value="1"/>
</dbReference>
<accession>H9BWP8</accession>